<dbReference type="CDD" id="cd00130">
    <property type="entry name" value="PAS"/>
    <property type="match status" value="1"/>
</dbReference>
<dbReference type="InterPro" id="IPR001633">
    <property type="entry name" value="EAL_dom"/>
</dbReference>
<evidence type="ECO:0000259" key="3">
    <source>
        <dbReference type="PROSITE" id="PS50883"/>
    </source>
</evidence>
<dbReference type="PROSITE" id="PS50883">
    <property type="entry name" value="EAL"/>
    <property type="match status" value="1"/>
</dbReference>
<evidence type="ECO:0000259" key="4">
    <source>
        <dbReference type="PROSITE" id="PS50887"/>
    </source>
</evidence>
<dbReference type="SMART" id="SM00267">
    <property type="entry name" value="GGDEF"/>
    <property type="match status" value="1"/>
</dbReference>
<dbReference type="CDD" id="cd01948">
    <property type="entry name" value="EAL"/>
    <property type="match status" value="1"/>
</dbReference>
<dbReference type="NCBIfam" id="TIGR00229">
    <property type="entry name" value="sensory_box"/>
    <property type="match status" value="1"/>
</dbReference>
<dbReference type="CDD" id="cd01949">
    <property type="entry name" value="GGDEF"/>
    <property type="match status" value="1"/>
</dbReference>
<organism evidence="5 6">
    <name type="scientific">Brevibacillus fluminis</name>
    <dbReference type="NCBI Taxonomy" id="511487"/>
    <lineage>
        <taxon>Bacteria</taxon>
        <taxon>Bacillati</taxon>
        <taxon>Bacillota</taxon>
        <taxon>Bacilli</taxon>
        <taxon>Bacillales</taxon>
        <taxon>Paenibacillaceae</taxon>
        <taxon>Brevibacillus</taxon>
    </lineage>
</organism>
<dbReference type="Pfam" id="PF00990">
    <property type="entry name" value="GGDEF"/>
    <property type="match status" value="1"/>
</dbReference>
<feature type="domain" description="PAS" evidence="1">
    <location>
        <begin position="18"/>
        <end position="57"/>
    </location>
</feature>
<dbReference type="PROSITE" id="PS50112">
    <property type="entry name" value="PAS"/>
    <property type="match status" value="1"/>
</dbReference>
<dbReference type="InterPro" id="IPR052155">
    <property type="entry name" value="Biofilm_reg_signaling"/>
</dbReference>
<dbReference type="InterPro" id="IPR029787">
    <property type="entry name" value="Nucleotide_cyclase"/>
</dbReference>
<keyword evidence="6" id="KW-1185">Reference proteome</keyword>
<dbReference type="InterPro" id="IPR001610">
    <property type="entry name" value="PAC"/>
</dbReference>
<dbReference type="InterPro" id="IPR035919">
    <property type="entry name" value="EAL_sf"/>
</dbReference>
<evidence type="ECO:0000259" key="1">
    <source>
        <dbReference type="PROSITE" id="PS50112"/>
    </source>
</evidence>
<feature type="domain" description="EAL" evidence="3">
    <location>
        <begin position="309"/>
        <end position="563"/>
    </location>
</feature>
<dbReference type="InterPro" id="IPR043128">
    <property type="entry name" value="Rev_trsase/Diguanyl_cyclase"/>
</dbReference>
<reference evidence="5 6" key="1">
    <citation type="submission" date="2018-10" db="EMBL/GenBank/DDBJ databases">
        <title>Phylogenomics of Brevibacillus.</title>
        <authorList>
            <person name="Dunlap C."/>
        </authorList>
    </citation>
    <scope>NUCLEOTIDE SEQUENCE [LARGE SCALE GENOMIC DNA]</scope>
    <source>
        <strain evidence="5 6">JCM 15716</strain>
    </source>
</reference>
<dbReference type="FunFam" id="3.20.20.450:FF:000001">
    <property type="entry name" value="Cyclic di-GMP phosphodiesterase yahA"/>
    <property type="match status" value="1"/>
</dbReference>
<dbReference type="SUPFAM" id="SSF141868">
    <property type="entry name" value="EAL domain-like"/>
    <property type="match status" value="1"/>
</dbReference>
<gene>
    <name evidence="5" type="ORF">EDM56_20265</name>
</gene>
<dbReference type="Pfam" id="PF00563">
    <property type="entry name" value="EAL"/>
    <property type="match status" value="1"/>
</dbReference>
<dbReference type="OrthoDB" id="9759607at2"/>
<dbReference type="Gene3D" id="3.30.450.20">
    <property type="entry name" value="PAS domain"/>
    <property type="match status" value="1"/>
</dbReference>
<dbReference type="SMART" id="SM00086">
    <property type="entry name" value="PAC"/>
    <property type="match status" value="1"/>
</dbReference>
<dbReference type="PROSITE" id="PS50887">
    <property type="entry name" value="GGDEF"/>
    <property type="match status" value="1"/>
</dbReference>
<dbReference type="InterPro" id="IPR000014">
    <property type="entry name" value="PAS"/>
</dbReference>
<evidence type="ECO:0000313" key="6">
    <source>
        <dbReference type="Proteomes" id="UP000271031"/>
    </source>
</evidence>
<dbReference type="InterPro" id="IPR000700">
    <property type="entry name" value="PAS-assoc_C"/>
</dbReference>
<feature type="domain" description="PAC" evidence="2">
    <location>
        <begin position="84"/>
        <end position="135"/>
    </location>
</feature>
<dbReference type="SMART" id="SM00052">
    <property type="entry name" value="EAL"/>
    <property type="match status" value="1"/>
</dbReference>
<dbReference type="PANTHER" id="PTHR44757">
    <property type="entry name" value="DIGUANYLATE CYCLASE DGCP"/>
    <property type="match status" value="1"/>
</dbReference>
<dbReference type="EMBL" id="RHHQ01000017">
    <property type="protein sequence ID" value="RNB84452.1"/>
    <property type="molecule type" value="Genomic_DNA"/>
</dbReference>
<evidence type="ECO:0000313" key="5">
    <source>
        <dbReference type="EMBL" id="RNB84452.1"/>
    </source>
</evidence>
<dbReference type="Proteomes" id="UP000271031">
    <property type="component" value="Unassembled WGS sequence"/>
</dbReference>
<dbReference type="PANTHER" id="PTHR44757:SF2">
    <property type="entry name" value="BIOFILM ARCHITECTURE MAINTENANCE PROTEIN MBAA"/>
    <property type="match status" value="1"/>
</dbReference>
<comment type="caution">
    <text evidence="5">The sequence shown here is derived from an EMBL/GenBank/DDBJ whole genome shotgun (WGS) entry which is preliminary data.</text>
</comment>
<feature type="domain" description="GGDEF" evidence="4">
    <location>
        <begin position="167"/>
        <end position="300"/>
    </location>
</feature>
<dbReference type="Pfam" id="PF13426">
    <property type="entry name" value="PAS_9"/>
    <property type="match status" value="1"/>
</dbReference>
<accession>A0A3M8D8U1</accession>
<dbReference type="PROSITE" id="PS50113">
    <property type="entry name" value="PAC"/>
    <property type="match status" value="1"/>
</dbReference>
<dbReference type="Gene3D" id="3.20.20.450">
    <property type="entry name" value="EAL domain"/>
    <property type="match status" value="1"/>
</dbReference>
<dbReference type="SUPFAM" id="SSF55073">
    <property type="entry name" value="Nucleotide cyclase"/>
    <property type="match status" value="1"/>
</dbReference>
<dbReference type="RefSeq" id="WP_122919735.1">
    <property type="nucleotide sequence ID" value="NZ_RHHQ01000017.1"/>
</dbReference>
<sequence length="566" mass="63312">MEQQLTPFVTDAVLASTIFEQTIESIMITDKFGVIRRVNPAFSATTGYAPAEVIGQTPRVLNSGIHDRLFFSEFWNCIGETGFWSGEIWNRKKDGEIYLENLRIAPLREKGTICGYIAIFSDITAHRQYEQKIQHQLGHDSLTGLVNRMRFLQKIEEAIADAQERECMVAVVCMDLHNFKSVNESLGTAIGDLVLQNVASQLLSMAGPQNTVARIGGDEFAILMPLVKTEEGVHQLVQCLIEQLKRTIVVEGHELFVTTSVGVSLYPQSGMDPDELIKHADSAMYRAMELGGGSYEFYTEEMSKAAAEHVHLGSSLSKSLEREELIVCYQPQLELPSGRIIGMEALLRWRHPELGLISPASFIPLAEETGLIVSIGEWVLRTACQQTKEWQDRGFADLRVAVNLSARQFQQEDLVLMVDRVLGKTGLPPQSLELEITESIAMNDENRVITTMHQLKRLGVRLAIDDFGTGYSSLSYLSRFPLNNLKIDQSFIQNVVNQDDDAAITKAIVSLAKALGLQVTAEGVETKEQLAFLEQLQCNKIQGYYVSKPLFAEEFEQFLQKRESAQ</sequence>
<dbReference type="InterPro" id="IPR000160">
    <property type="entry name" value="GGDEF_dom"/>
</dbReference>
<dbReference type="Gene3D" id="3.30.70.270">
    <property type="match status" value="1"/>
</dbReference>
<dbReference type="InterPro" id="IPR035965">
    <property type="entry name" value="PAS-like_dom_sf"/>
</dbReference>
<dbReference type="SUPFAM" id="SSF55785">
    <property type="entry name" value="PYP-like sensor domain (PAS domain)"/>
    <property type="match status" value="1"/>
</dbReference>
<evidence type="ECO:0000259" key="2">
    <source>
        <dbReference type="PROSITE" id="PS50113"/>
    </source>
</evidence>
<protein>
    <submittedName>
        <fullName evidence="5">EAL domain-containing protein</fullName>
    </submittedName>
</protein>
<name>A0A3M8D8U1_9BACL</name>
<dbReference type="NCBIfam" id="TIGR00254">
    <property type="entry name" value="GGDEF"/>
    <property type="match status" value="1"/>
</dbReference>
<dbReference type="AlphaFoldDB" id="A0A3M8D8U1"/>
<proteinExistence type="predicted"/>